<dbReference type="AlphaFoldDB" id="A0A354YZN9"/>
<reference evidence="2 3" key="1">
    <citation type="journal article" date="2018" name="Nat. Biotechnol.">
        <title>A standardized bacterial taxonomy based on genome phylogeny substantially revises the tree of life.</title>
        <authorList>
            <person name="Parks D.H."/>
            <person name="Chuvochina M."/>
            <person name="Waite D.W."/>
            <person name="Rinke C."/>
            <person name="Skarshewski A."/>
            <person name="Chaumeil P.A."/>
            <person name="Hugenholtz P."/>
        </authorList>
    </citation>
    <scope>NUCLEOTIDE SEQUENCE [LARGE SCALE GENOMIC DNA]</scope>
    <source>
        <strain evidence="2">UBA10948</strain>
    </source>
</reference>
<organism evidence="2 3">
    <name type="scientific">Syntrophomonas wolfei</name>
    <dbReference type="NCBI Taxonomy" id="863"/>
    <lineage>
        <taxon>Bacteria</taxon>
        <taxon>Bacillati</taxon>
        <taxon>Bacillota</taxon>
        <taxon>Clostridia</taxon>
        <taxon>Eubacteriales</taxon>
        <taxon>Syntrophomonadaceae</taxon>
        <taxon>Syntrophomonas</taxon>
    </lineage>
</organism>
<evidence type="ECO:0000313" key="3">
    <source>
        <dbReference type="Proteomes" id="UP000263273"/>
    </source>
</evidence>
<evidence type="ECO:0000313" key="2">
    <source>
        <dbReference type="EMBL" id="HBK53692.1"/>
    </source>
</evidence>
<accession>A0A354YZN9</accession>
<dbReference type="SUPFAM" id="SSF143100">
    <property type="entry name" value="TTHA1013/TTHA0281-like"/>
    <property type="match status" value="1"/>
</dbReference>
<sequence>MKLPVILTPGEDGWIIAECPVLPGCISQGKTKEEVLDNIREAAELWLEEEPAGFEISAEYTEIEVVI</sequence>
<feature type="domain" description="HicB-like antitoxin of toxin-antitoxin system" evidence="1">
    <location>
        <begin position="6"/>
        <end position="49"/>
    </location>
</feature>
<dbReference type="EMBL" id="DNZF01000157">
    <property type="protein sequence ID" value="HBK53692.1"/>
    <property type="molecule type" value="Genomic_DNA"/>
</dbReference>
<gene>
    <name evidence="2" type="ORF">DDZ44_07140</name>
</gene>
<name>A0A354YZN9_9FIRM</name>
<evidence type="ECO:0000259" key="1">
    <source>
        <dbReference type="Pfam" id="PF15919"/>
    </source>
</evidence>
<dbReference type="Pfam" id="PF15919">
    <property type="entry name" value="HicB_lk_antitox"/>
    <property type="match status" value="1"/>
</dbReference>
<comment type="caution">
    <text evidence="2">The sequence shown here is derived from an EMBL/GenBank/DDBJ whole genome shotgun (WGS) entry which is preliminary data.</text>
</comment>
<dbReference type="PANTHER" id="PTHR34504:SF2">
    <property type="entry name" value="UPF0150 PROTEIN SSL0259"/>
    <property type="match status" value="1"/>
</dbReference>
<dbReference type="Gene3D" id="3.30.160.250">
    <property type="match status" value="1"/>
</dbReference>
<dbReference type="PANTHER" id="PTHR34504">
    <property type="entry name" value="ANTITOXIN HICB"/>
    <property type="match status" value="1"/>
</dbReference>
<dbReference type="InterPro" id="IPR035069">
    <property type="entry name" value="TTHA1013/TTHA0281-like"/>
</dbReference>
<dbReference type="STRING" id="378794.GCA_001570625_02165"/>
<protein>
    <submittedName>
        <fullName evidence="2">Type II toxin-antitoxin system HicB family antitoxin</fullName>
    </submittedName>
</protein>
<proteinExistence type="predicted"/>
<dbReference type="RefSeq" id="WP_061214605.1">
    <property type="nucleotide sequence ID" value="NZ_DCDX01000020.1"/>
</dbReference>
<dbReference type="InterPro" id="IPR031807">
    <property type="entry name" value="HicB-like"/>
</dbReference>
<dbReference type="InterPro" id="IPR051404">
    <property type="entry name" value="TA_system_antitoxin"/>
</dbReference>
<dbReference type="Proteomes" id="UP000263273">
    <property type="component" value="Unassembled WGS sequence"/>
</dbReference>